<organism evidence="1 2">
    <name type="scientific">Cyclotella atomus</name>
    <dbReference type="NCBI Taxonomy" id="382360"/>
    <lineage>
        <taxon>Eukaryota</taxon>
        <taxon>Sar</taxon>
        <taxon>Stramenopiles</taxon>
        <taxon>Ochrophyta</taxon>
        <taxon>Bacillariophyta</taxon>
        <taxon>Coscinodiscophyceae</taxon>
        <taxon>Thalassiosirophycidae</taxon>
        <taxon>Stephanodiscales</taxon>
        <taxon>Stephanodiscaceae</taxon>
        <taxon>Cyclotella</taxon>
    </lineage>
</organism>
<keyword evidence="2" id="KW-1185">Reference proteome</keyword>
<proteinExistence type="predicted"/>
<dbReference type="EMBL" id="JALLPJ020001341">
    <property type="protein sequence ID" value="KAL3768857.1"/>
    <property type="molecule type" value="Genomic_DNA"/>
</dbReference>
<comment type="caution">
    <text evidence="1">The sequence shown here is derived from an EMBL/GenBank/DDBJ whole genome shotgun (WGS) entry which is preliminary data.</text>
</comment>
<reference evidence="1 2" key="1">
    <citation type="submission" date="2024-10" db="EMBL/GenBank/DDBJ databases">
        <title>Updated reference genomes for cyclostephanoid diatoms.</title>
        <authorList>
            <person name="Roberts W.R."/>
            <person name="Alverson A.J."/>
        </authorList>
    </citation>
    <scope>NUCLEOTIDE SEQUENCE [LARGE SCALE GENOMIC DNA]</scope>
    <source>
        <strain evidence="1 2">AJA010-31</strain>
    </source>
</reference>
<gene>
    <name evidence="1" type="ORF">ACHAWO_013143</name>
</gene>
<evidence type="ECO:0000313" key="1">
    <source>
        <dbReference type="EMBL" id="KAL3768857.1"/>
    </source>
</evidence>
<accession>A0ABD3MZP0</accession>
<dbReference type="SUPFAM" id="SSF53474">
    <property type="entry name" value="alpha/beta-Hydrolases"/>
    <property type="match status" value="1"/>
</dbReference>
<protein>
    <submittedName>
        <fullName evidence="1">Uncharacterized protein</fullName>
    </submittedName>
</protein>
<sequence length="714" mass="81384">MSSIYALNIMVFSLLASSCRRDHRFASAFVDSYLDLMKGGRVMYASSSTAFRMASTVSGVGFAKSNKEIISGEWDPVGVPLVFVPGMKGTHLSFEDSDGITGKSKKKRVWLKLSHLLNIPPRPDGHPTRDLSLPLTYDDPIGHATTLQGKDNCLGISSKYPKQHRGNLVPDGIVDHIIEFSIGAGNKTNNDEVRNFVDLNFLPFYGHTTRLLREMDRRYHKQLHDGKIESTHSFESQDEVGNIESKKFVEGIFDRLGFFVERTSNWAFANTTKSLADEQQSHHPSKHCRPTAIFSYDWRRSLPELCAELHEFCETTFPGQPVQILAHSLGGLMSFAAMRAHPEKYSPGAVVVGVPFETGIQYLQDLHKGYYTELDRCRQFTPEAQFTMSSHWSFFPISKKRLEDRFVDVSDELVYGNASMKFDADVSSIGKPTTSLQPKVRGANAYFDFYNPNEWEKLQLGVFGPEYDNKLTDIQRQSYKDHMAIQMAAAKEWRMQVLGEDELMDDGIKPTNQSTDTQKITNFPPLVACASDKVPTVNQILRRKRQVTNNTAQSALNIYEYDYANGRSVPGDGRIDYDKAFPPSFVAFKKVTLDSAHAKQMCWEESGGSFARVYREVVEQITDYLNREQIQLLEHEKNLSMLQFEEATKSVLARDVSVGKQHIGRRFGFKSLANRTRNVRDELHRMRSKRKSKYDQKHDTITVQKSRFSFRRRR</sequence>
<dbReference type="PANTHER" id="PTHR11440">
    <property type="entry name" value="LECITHIN-CHOLESTEROL ACYLTRANSFERASE-RELATED"/>
    <property type="match status" value="1"/>
</dbReference>
<evidence type="ECO:0000313" key="2">
    <source>
        <dbReference type="Proteomes" id="UP001530400"/>
    </source>
</evidence>
<dbReference type="Gene3D" id="3.40.50.1820">
    <property type="entry name" value="alpha/beta hydrolase"/>
    <property type="match status" value="1"/>
</dbReference>
<dbReference type="AlphaFoldDB" id="A0ABD3MZP0"/>
<dbReference type="Proteomes" id="UP001530400">
    <property type="component" value="Unassembled WGS sequence"/>
</dbReference>
<dbReference type="InterPro" id="IPR029058">
    <property type="entry name" value="AB_hydrolase_fold"/>
</dbReference>
<name>A0ABD3MZP0_9STRA</name>